<dbReference type="InterPro" id="IPR020846">
    <property type="entry name" value="MFS_dom"/>
</dbReference>
<feature type="transmembrane region" description="Helical" evidence="5">
    <location>
        <begin position="42"/>
        <end position="66"/>
    </location>
</feature>
<dbReference type="GO" id="GO:0016020">
    <property type="term" value="C:membrane"/>
    <property type="evidence" value="ECO:0007669"/>
    <property type="project" value="UniProtKB-SubCell"/>
</dbReference>
<evidence type="ECO:0000256" key="1">
    <source>
        <dbReference type="ARBA" id="ARBA00004141"/>
    </source>
</evidence>
<dbReference type="PROSITE" id="PS50850">
    <property type="entry name" value="MFS"/>
    <property type="match status" value="1"/>
</dbReference>
<keyword evidence="2 5" id="KW-0812">Transmembrane</keyword>
<feature type="transmembrane region" description="Helical" evidence="5">
    <location>
        <begin position="113"/>
        <end position="131"/>
    </location>
</feature>
<dbReference type="Gene3D" id="1.20.1250.20">
    <property type="entry name" value="MFS general substrate transporter like domains"/>
    <property type="match status" value="1"/>
</dbReference>
<feature type="transmembrane region" description="Helical" evidence="5">
    <location>
        <begin position="196"/>
        <end position="216"/>
    </location>
</feature>
<feature type="transmembrane region" description="Helical" evidence="5">
    <location>
        <begin position="426"/>
        <end position="446"/>
    </location>
</feature>
<keyword evidence="4 5" id="KW-0472">Membrane</keyword>
<feature type="transmembrane region" description="Helical" evidence="5">
    <location>
        <begin position="452"/>
        <end position="470"/>
    </location>
</feature>
<evidence type="ECO:0000256" key="5">
    <source>
        <dbReference type="SAM" id="Phobius"/>
    </source>
</evidence>
<dbReference type="GeneID" id="114246602"/>
<dbReference type="InterPro" id="IPR005829">
    <property type="entry name" value="Sugar_transporter_CS"/>
</dbReference>
<evidence type="ECO:0000256" key="4">
    <source>
        <dbReference type="ARBA" id="ARBA00023136"/>
    </source>
</evidence>
<evidence type="ECO:0000259" key="6">
    <source>
        <dbReference type="PROSITE" id="PS50850"/>
    </source>
</evidence>
<feature type="transmembrane region" description="Helical" evidence="5">
    <location>
        <begin position="320"/>
        <end position="339"/>
    </location>
</feature>
<dbReference type="InterPro" id="IPR005828">
    <property type="entry name" value="MFS_sugar_transport-like"/>
</dbReference>
<dbReference type="OrthoDB" id="5290825at2759"/>
<evidence type="ECO:0000313" key="8">
    <source>
        <dbReference type="RefSeq" id="XP_028035012.1"/>
    </source>
</evidence>
<evidence type="ECO:0000313" key="7">
    <source>
        <dbReference type="Proteomes" id="UP000504629"/>
    </source>
</evidence>
<feature type="transmembrane region" description="Helical" evidence="5">
    <location>
        <begin position="86"/>
        <end position="106"/>
    </location>
</feature>
<dbReference type="Proteomes" id="UP000504629">
    <property type="component" value="Unplaced"/>
</dbReference>
<protein>
    <submittedName>
        <fullName evidence="8">Facilitated trehalose transporter Tret1-like</fullName>
    </submittedName>
</protein>
<feature type="domain" description="Major facilitator superfamily (MFS) profile" evidence="6">
    <location>
        <begin position="44"/>
        <end position="474"/>
    </location>
</feature>
<dbReference type="Pfam" id="PF00083">
    <property type="entry name" value="Sugar_tr"/>
    <property type="match status" value="1"/>
</dbReference>
<comment type="subcellular location">
    <subcellularLocation>
        <location evidence="1">Membrane</location>
        <topology evidence="1">Multi-pass membrane protein</topology>
    </subcellularLocation>
</comment>
<dbReference type="AlphaFoldDB" id="A0A6J2K1Z2"/>
<dbReference type="InterPro" id="IPR050549">
    <property type="entry name" value="MFS_Trehalose_Transporter"/>
</dbReference>
<dbReference type="RefSeq" id="XP_028035012.1">
    <property type="nucleotide sequence ID" value="XM_028179211.1"/>
</dbReference>
<keyword evidence="3 5" id="KW-1133">Transmembrane helix</keyword>
<accession>A0A6J2K1Z2</accession>
<evidence type="ECO:0000256" key="2">
    <source>
        <dbReference type="ARBA" id="ARBA00022692"/>
    </source>
</evidence>
<sequence length="498" mass="56713">MYLTIANSPSNGIKDYYHRVVSNEGDDDDDEGNKYRPLLRQILITSPAWMLLFATGFSFGAPTVFIPQIRKEKNSTEAISDEMASWLSSVFGYSSLPWIIVICYAITRLGRKIPFMFVSINTFVFNVILYFSTSNTQMLISEILQGMNHGANLTLTIIILSEYTSPKYRGVFLTIKSATFYWGVWCANAIGTFLHWKYIPLTAIVLILYNFVSFLWPESPHWLASEGRFEECARSYFWLMGKNESTIKELERLVNSQKECIKNRRTFDRHRIFEILTAKLFYKPTLVCIVMMLQYNFTGKIVCAMYAIDIIKRITGSESTAYYVMLLLDGVTVLGMYFGCFLTRVVKRRSLLMTSGTTSVIFLCILSLYLYLINLAFINESRFVTIGLLVGFSLSVSIGPVILLISTHAELTPLKYKSHCMAVAAILYNIVSGTLLKISPYIFLAFGMHGTFLFYGLTSGSCLLILYFCLPETKDKTLQEIENYFEGEEKKTCNSSLI</sequence>
<dbReference type="PROSITE" id="PS00217">
    <property type="entry name" value="SUGAR_TRANSPORT_2"/>
    <property type="match status" value="1"/>
</dbReference>
<gene>
    <name evidence="8" type="primary">LOC114246602</name>
</gene>
<proteinExistence type="predicted"/>
<organism evidence="7 8">
    <name type="scientific">Bombyx mandarina</name>
    <name type="common">Wild silk moth</name>
    <name type="synonym">Wild silkworm</name>
    <dbReference type="NCBI Taxonomy" id="7092"/>
    <lineage>
        <taxon>Eukaryota</taxon>
        <taxon>Metazoa</taxon>
        <taxon>Ecdysozoa</taxon>
        <taxon>Arthropoda</taxon>
        <taxon>Hexapoda</taxon>
        <taxon>Insecta</taxon>
        <taxon>Pterygota</taxon>
        <taxon>Neoptera</taxon>
        <taxon>Endopterygota</taxon>
        <taxon>Lepidoptera</taxon>
        <taxon>Glossata</taxon>
        <taxon>Ditrysia</taxon>
        <taxon>Bombycoidea</taxon>
        <taxon>Bombycidae</taxon>
        <taxon>Bombycinae</taxon>
        <taxon>Bombyx</taxon>
    </lineage>
</organism>
<feature type="transmembrane region" description="Helical" evidence="5">
    <location>
        <begin position="351"/>
        <end position="371"/>
    </location>
</feature>
<dbReference type="PANTHER" id="PTHR48021:SF68">
    <property type="entry name" value="MAJOR FACILITATOR SUPERFAMILY (MFS) PROFILE DOMAIN-CONTAINING PROTEIN"/>
    <property type="match status" value="1"/>
</dbReference>
<keyword evidence="7" id="KW-1185">Reference proteome</keyword>
<name>A0A6J2K1Z2_BOMMA</name>
<evidence type="ECO:0000256" key="3">
    <source>
        <dbReference type="ARBA" id="ARBA00022989"/>
    </source>
</evidence>
<feature type="transmembrane region" description="Helical" evidence="5">
    <location>
        <begin position="383"/>
        <end position="405"/>
    </location>
</feature>
<dbReference type="InterPro" id="IPR036259">
    <property type="entry name" value="MFS_trans_sf"/>
</dbReference>
<dbReference type="KEGG" id="bman:114246602"/>
<dbReference type="PANTHER" id="PTHR48021">
    <property type="match status" value="1"/>
</dbReference>
<feature type="transmembrane region" description="Helical" evidence="5">
    <location>
        <begin position="143"/>
        <end position="163"/>
    </location>
</feature>
<feature type="transmembrane region" description="Helical" evidence="5">
    <location>
        <begin position="170"/>
        <end position="190"/>
    </location>
</feature>
<feature type="transmembrane region" description="Helical" evidence="5">
    <location>
        <begin position="286"/>
        <end position="308"/>
    </location>
</feature>
<dbReference type="GO" id="GO:0022857">
    <property type="term" value="F:transmembrane transporter activity"/>
    <property type="evidence" value="ECO:0007669"/>
    <property type="project" value="InterPro"/>
</dbReference>
<reference evidence="8" key="1">
    <citation type="submission" date="2025-08" db="UniProtKB">
        <authorList>
            <consortium name="RefSeq"/>
        </authorList>
    </citation>
    <scope>IDENTIFICATION</scope>
    <source>
        <tissue evidence="8">Silk gland</tissue>
    </source>
</reference>
<dbReference type="SUPFAM" id="SSF103473">
    <property type="entry name" value="MFS general substrate transporter"/>
    <property type="match status" value="1"/>
</dbReference>